<dbReference type="InterPro" id="IPR052562">
    <property type="entry name" value="Ketohexokinase-related"/>
</dbReference>
<dbReference type="PANTHER" id="PTHR42774:SF3">
    <property type="entry name" value="KETOHEXOKINASE"/>
    <property type="match status" value="1"/>
</dbReference>
<dbReference type="InterPro" id="IPR002139">
    <property type="entry name" value="Ribo/fructo_kinase"/>
</dbReference>
<dbReference type="EMBL" id="BAABRR010000013">
    <property type="protein sequence ID" value="GAA5519775.1"/>
    <property type="molecule type" value="Genomic_DNA"/>
</dbReference>
<proteinExistence type="inferred from homology"/>
<protein>
    <submittedName>
        <fullName evidence="6">Sulfofructose kinase</fullName>
    </submittedName>
</protein>
<evidence type="ECO:0000313" key="6">
    <source>
        <dbReference type="EMBL" id="GAA5519775.1"/>
    </source>
</evidence>
<dbReference type="Proteomes" id="UP001426770">
    <property type="component" value="Unassembled WGS sequence"/>
</dbReference>
<accession>A0ABP9WIV2</accession>
<evidence type="ECO:0000256" key="1">
    <source>
        <dbReference type="ARBA" id="ARBA00010688"/>
    </source>
</evidence>
<dbReference type="InterPro" id="IPR011611">
    <property type="entry name" value="PfkB_dom"/>
</dbReference>
<dbReference type="SUPFAM" id="SSF53613">
    <property type="entry name" value="Ribokinase-like"/>
    <property type="match status" value="1"/>
</dbReference>
<reference evidence="6 7" key="1">
    <citation type="submission" date="2024-02" db="EMBL/GenBank/DDBJ databases">
        <title>Lysinimicrobium sediminis NBRC 112286.</title>
        <authorList>
            <person name="Ichikawa N."/>
            <person name="Katano-Makiyama Y."/>
            <person name="Hidaka K."/>
        </authorList>
    </citation>
    <scope>NUCLEOTIDE SEQUENCE [LARGE SCALE GENOMIC DNA]</scope>
    <source>
        <strain evidence="6 7">NBRC 112286</strain>
    </source>
</reference>
<keyword evidence="2 4" id="KW-0808">Transferase</keyword>
<feature type="domain" description="Carbohydrate kinase PfkB" evidence="5">
    <location>
        <begin position="25"/>
        <end position="307"/>
    </location>
</feature>
<dbReference type="InterPro" id="IPR002173">
    <property type="entry name" value="Carboh/pur_kinase_PfkB_CS"/>
</dbReference>
<name>A0ABP9WIV2_9MICO</name>
<evidence type="ECO:0000256" key="4">
    <source>
        <dbReference type="RuleBase" id="RU003704"/>
    </source>
</evidence>
<comment type="similarity">
    <text evidence="1 4">Belongs to the carbohydrate kinase PfkB family.</text>
</comment>
<evidence type="ECO:0000259" key="5">
    <source>
        <dbReference type="Pfam" id="PF00294"/>
    </source>
</evidence>
<dbReference type="Gene3D" id="3.40.1190.20">
    <property type="match status" value="1"/>
</dbReference>
<gene>
    <name evidence="6" type="primary">yihV</name>
    <name evidence="6" type="ORF">Lsed01_02232</name>
</gene>
<dbReference type="PRINTS" id="PR00990">
    <property type="entry name" value="RIBOKINASE"/>
</dbReference>
<dbReference type="Pfam" id="PF00294">
    <property type="entry name" value="PfkB"/>
    <property type="match status" value="1"/>
</dbReference>
<dbReference type="PANTHER" id="PTHR42774">
    <property type="entry name" value="PHOSPHOTRANSFERASE SYSTEM TRANSPORT PROTEIN"/>
    <property type="match status" value="1"/>
</dbReference>
<keyword evidence="3 4" id="KW-0418">Kinase</keyword>
<keyword evidence="7" id="KW-1185">Reference proteome</keyword>
<organism evidence="6 7">
    <name type="scientific">Demequina sediminis</name>
    <dbReference type="NCBI Taxonomy" id="1930058"/>
    <lineage>
        <taxon>Bacteria</taxon>
        <taxon>Bacillati</taxon>
        <taxon>Actinomycetota</taxon>
        <taxon>Actinomycetes</taxon>
        <taxon>Micrococcales</taxon>
        <taxon>Demequinaceae</taxon>
        <taxon>Demequina</taxon>
    </lineage>
</organism>
<dbReference type="InterPro" id="IPR029056">
    <property type="entry name" value="Ribokinase-like"/>
</dbReference>
<evidence type="ECO:0000256" key="2">
    <source>
        <dbReference type="ARBA" id="ARBA00022679"/>
    </source>
</evidence>
<comment type="caution">
    <text evidence="6">The sequence shown here is derived from an EMBL/GenBank/DDBJ whole genome shotgun (WGS) entry which is preliminary data.</text>
</comment>
<sequence>MGGATTAPAPAHRPGYSDDVTTSALFAGLATLDIVQLVEALPSPNQKVAALDFTVCAGGPAANAAVAFAHCGGAATLATALPEHPLAAPLRADLERCGVEIVAAASYDGPPITASIMITRATGDRAVVSPTGVATAGALEPTHEASLDGVSAVLIDGYFPSVSLPIAARARAAGVPVILDAGSHKPHTDAMVAACDIAVVSDDYAPPGTAGSPDRVVDHVLGLGASAAVITRGSRPVLYRTRTADGSVAIPPVSPVRDTLGAGDFFHGALAWRIASLGRDDARLAEDIAFASAVVARSLGSFGTRAWLEKENG</sequence>
<evidence type="ECO:0000313" key="7">
    <source>
        <dbReference type="Proteomes" id="UP001426770"/>
    </source>
</evidence>
<dbReference type="PROSITE" id="PS00584">
    <property type="entry name" value="PFKB_KINASES_2"/>
    <property type="match status" value="1"/>
</dbReference>
<dbReference type="GO" id="GO:0016301">
    <property type="term" value="F:kinase activity"/>
    <property type="evidence" value="ECO:0007669"/>
    <property type="project" value="UniProtKB-KW"/>
</dbReference>
<evidence type="ECO:0000256" key="3">
    <source>
        <dbReference type="ARBA" id="ARBA00022777"/>
    </source>
</evidence>